<proteinExistence type="predicted"/>
<dbReference type="AlphaFoldDB" id="A0A084VDT4"/>
<sequence length="82" mass="8830">MTTASREREGKGGLAFVWLPVAWHKRDVTLIAFRAVETRPKTGGGGGGGGGGGVFPVGFVRIHFPSRPFRKPCCPLHPTNMR</sequence>
<name>A0A084VDT4_ANOSI</name>
<accession>A0A084VDT4</accession>
<reference evidence="1 3" key="1">
    <citation type="journal article" date="2014" name="BMC Genomics">
        <title>Genome sequence of Anopheles sinensis provides insight into genetics basis of mosquito competence for malaria parasites.</title>
        <authorList>
            <person name="Zhou D."/>
            <person name="Zhang D."/>
            <person name="Ding G."/>
            <person name="Shi L."/>
            <person name="Hou Q."/>
            <person name="Ye Y."/>
            <person name="Xu Y."/>
            <person name="Zhou H."/>
            <person name="Xiong C."/>
            <person name="Li S."/>
            <person name="Yu J."/>
            <person name="Hong S."/>
            <person name="Yu X."/>
            <person name="Zou P."/>
            <person name="Chen C."/>
            <person name="Chang X."/>
            <person name="Wang W."/>
            <person name="Lv Y."/>
            <person name="Sun Y."/>
            <person name="Ma L."/>
            <person name="Shen B."/>
            <person name="Zhu C."/>
        </authorList>
    </citation>
    <scope>NUCLEOTIDE SEQUENCE [LARGE SCALE GENOMIC DNA]</scope>
</reference>
<dbReference type="Proteomes" id="UP000030765">
    <property type="component" value="Unassembled WGS sequence"/>
</dbReference>
<dbReference type="EMBL" id="KE524721">
    <property type="protein sequence ID" value="KFB36128.1"/>
    <property type="molecule type" value="Genomic_DNA"/>
</dbReference>
<dbReference type="VEuPathDB" id="VectorBase:ASIC003188"/>
<protein>
    <submittedName>
        <fullName evidence="1 2">Uncharacterized protein</fullName>
    </submittedName>
</protein>
<reference evidence="2" key="2">
    <citation type="submission" date="2020-05" db="UniProtKB">
        <authorList>
            <consortium name="EnsemblMetazoa"/>
        </authorList>
    </citation>
    <scope>IDENTIFICATION</scope>
</reference>
<evidence type="ECO:0000313" key="3">
    <source>
        <dbReference type="Proteomes" id="UP000030765"/>
    </source>
</evidence>
<keyword evidence="3" id="KW-1185">Reference proteome</keyword>
<evidence type="ECO:0000313" key="2">
    <source>
        <dbReference type="EnsemblMetazoa" id="ASIC003188-PA"/>
    </source>
</evidence>
<gene>
    <name evidence="1" type="ORF">ZHAS_00003188</name>
</gene>
<evidence type="ECO:0000313" key="1">
    <source>
        <dbReference type="EMBL" id="KFB36128.1"/>
    </source>
</evidence>
<organism evidence="1">
    <name type="scientific">Anopheles sinensis</name>
    <name type="common">Mosquito</name>
    <dbReference type="NCBI Taxonomy" id="74873"/>
    <lineage>
        <taxon>Eukaryota</taxon>
        <taxon>Metazoa</taxon>
        <taxon>Ecdysozoa</taxon>
        <taxon>Arthropoda</taxon>
        <taxon>Hexapoda</taxon>
        <taxon>Insecta</taxon>
        <taxon>Pterygota</taxon>
        <taxon>Neoptera</taxon>
        <taxon>Endopterygota</taxon>
        <taxon>Diptera</taxon>
        <taxon>Nematocera</taxon>
        <taxon>Culicoidea</taxon>
        <taxon>Culicidae</taxon>
        <taxon>Anophelinae</taxon>
        <taxon>Anopheles</taxon>
    </lineage>
</organism>
<dbReference type="EnsemblMetazoa" id="ASIC003188-RA">
    <property type="protein sequence ID" value="ASIC003188-PA"/>
    <property type="gene ID" value="ASIC003188"/>
</dbReference>
<dbReference type="EMBL" id="ATLV01011777">
    <property type="status" value="NOT_ANNOTATED_CDS"/>
    <property type="molecule type" value="Genomic_DNA"/>
</dbReference>